<protein>
    <submittedName>
        <fullName evidence="3">Uncharacterized protein</fullName>
    </submittedName>
</protein>
<dbReference type="Proteomes" id="UP001552299">
    <property type="component" value="Unassembled WGS sequence"/>
</dbReference>
<keyword evidence="4" id="KW-1185">Reference proteome</keyword>
<feature type="transmembrane region" description="Helical" evidence="1">
    <location>
        <begin position="107"/>
        <end position="125"/>
    </location>
</feature>
<keyword evidence="1" id="KW-1133">Transmembrane helix</keyword>
<feature type="signal peptide" evidence="2">
    <location>
        <begin position="1"/>
        <end position="21"/>
    </location>
</feature>
<evidence type="ECO:0000256" key="2">
    <source>
        <dbReference type="SAM" id="SignalP"/>
    </source>
</evidence>
<feature type="chain" id="PRO_5044842483" evidence="2">
    <location>
        <begin position="22"/>
        <end position="126"/>
    </location>
</feature>
<keyword evidence="1" id="KW-0472">Membrane</keyword>
<evidence type="ECO:0000256" key="1">
    <source>
        <dbReference type="SAM" id="Phobius"/>
    </source>
</evidence>
<evidence type="ECO:0000313" key="3">
    <source>
        <dbReference type="EMBL" id="KAL0906775.1"/>
    </source>
</evidence>
<dbReference type="EMBL" id="JANQDX010000018">
    <property type="protein sequence ID" value="KAL0906775.1"/>
    <property type="molecule type" value="Genomic_DNA"/>
</dbReference>
<dbReference type="PANTHER" id="PTHR37702:SF9">
    <property type="entry name" value="PROLINE-RICH FAMILY PROTEIN"/>
    <property type="match status" value="1"/>
</dbReference>
<dbReference type="AlphaFoldDB" id="A0ABD0U426"/>
<evidence type="ECO:0000313" key="4">
    <source>
        <dbReference type="Proteomes" id="UP001552299"/>
    </source>
</evidence>
<organism evidence="3 4">
    <name type="scientific">Dendrobium thyrsiflorum</name>
    <name type="common">Pinecone-like raceme dendrobium</name>
    <name type="synonym">Orchid</name>
    <dbReference type="NCBI Taxonomy" id="117978"/>
    <lineage>
        <taxon>Eukaryota</taxon>
        <taxon>Viridiplantae</taxon>
        <taxon>Streptophyta</taxon>
        <taxon>Embryophyta</taxon>
        <taxon>Tracheophyta</taxon>
        <taxon>Spermatophyta</taxon>
        <taxon>Magnoliopsida</taxon>
        <taxon>Liliopsida</taxon>
        <taxon>Asparagales</taxon>
        <taxon>Orchidaceae</taxon>
        <taxon>Epidendroideae</taxon>
        <taxon>Malaxideae</taxon>
        <taxon>Dendrobiinae</taxon>
        <taxon>Dendrobium</taxon>
    </lineage>
</organism>
<proteinExistence type="predicted"/>
<accession>A0ABD0U426</accession>
<name>A0ABD0U426_DENTH</name>
<reference evidence="3 4" key="1">
    <citation type="journal article" date="2024" name="Plant Biotechnol. J.">
        <title>Dendrobium thyrsiflorum genome and its molecular insights into genes involved in important horticultural traits.</title>
        <authorList>
            <person name="Chen B."/>
            <person name="Wang J.Y."/>
            <person name="Zheng P.J."/>
            <person name="Li K.L."/>
            <person name="Liang Y.M."/>
            <person name="Chen X.F."/>
            <person name="Zhang C."/>
            <person name="Zhao X."/>
            <person name="He X."/>
            <person name="Zhang G.Q."/>
            <person name="Liu Z.J."/>
            <person name="Xu Q."/>
        </authorList>
    </citation>
    <scope>NUCLEOTIDE SEQUENCE [LARGE SCALE GENOMIC DNA]</scope>
    <source>
        <strain evidence="3">GZMU011</strain>
    </source>
</reference>
<sequence length="126" mass="13777">MTSPFLLLFLLALTSSPPASADNLTPACPYPCLPPPLSFTNYPPPPPSTPDYLLYPPPGGNIPYYEPPTTPYMNYPAPPPPNPILPWFPWYYRYPPPPSSAPPPAKFSVALLTAFVMVSFVLLLSS</sequence>
<keyword evidence="2" id="KW-0732">Signal</keyword>
<gene>
    <name evidence="3" type="ORF">M5K25_025296</name>
</gene>
<keyword evidence="1" id="KW-0812">Transmembrane</keyword>
<comment type="caution">
    <text evidence="3">The sequence shown here is derived from an EMBL/GenBank/DDBJ whole genome shotgun (WGS) entry which is preliminary data.</text>
</comment>
<dbReference type="PANTHER" id="PTHR37702">
    <property type="entry name" value="PROLINE-RICH FAMILY PROTEIN"/>
    <property type="match status" value="1"/>
</dbReference>